<protein>
    <submittedName>
        <fullName evidence="2">Uncharacterized protein</fullName>
    </submittedName>
</protein>
<evidence type="ECO:0000313" key="3">
    <source>
        <dbReference type="Proteomes" id="UP000230802"/>
    </source>
</evidence>
<organism evidence="2 3">
    <name type="scientific">Candidatus Roizmanbacteria bacterium CG22_combo_CG10-13_8_21_14_all_33_16</name>
    <dbReference type="NCBI Taxonomy" id="1974859"/>
    <lineage>
        <taxon>Bacteria</taxon>
        <taxon>Candidatus Roizmaniibacteriota</taxon>
    </lineage>
</organism>
<dbReference type="EMBL" id="PCTD01000115">
    <property type="protein sequence ID" value="PIP64413.1"/>
    <property type="molecule type" value="Genomic_DNA"/>
</dbReference>
<accession>A0A2H0C3C8</accession>
<keyword evidence="1" id="KW-0812">Transmembrane</keyword>
<sequence>MEILGIIFTIRDLIILVAGAITGLILAIIIISFWLKKERTLVKNLKRPIMIINSAQQDMKFEAGLLRNSGFFSIPDDPSNDLRNLDDIKRYCLLILAYSKETAIFNSAIQAARNSKVPVIIYAKQGEILPDGKDMDLIRGYYLAEIANSPLRLINLIFSILSVYKIK</sequence>
<feature type="transmembrane region" description="Helical" evidence="1">
    <location>
        <begin position="13"/>
        <end position="35"/>
    </location>
</feature>
<comment type="caution">
    <text evidence="2">The sequence shown here is derived from an EMBL/GenBank/DDBJ whole genome shotgun (WGS) entry which is preliminary data.</text>
</comment>
<dbReference type="Proteomes" id="UP000230802">
    <property type="component" value="Unassembled WGS sequence"/>
</dbReference>
<dbReference type="AlphaFoldDB" id="A0A2H0C3C8"/>
<name>A0A2H0C3C8_9BACT</name>
<keyword evidence="1" id="KW-1133">Transmembrane helix</keyword>
<proteinExistence type="predicted"/>
<gene>
    <name evidence="2" type="ORF">COW96_02665</name>
</gene>
<evidence type="ECO:0000313" key="2">
    <source>
        <dbReference type="EMBL" id="PIP64413.1"/>
    </source>
</evidence>
<keyword evidence="1" id="KW-0472">Membrane</keyword>
<evidence type="ECO:0000256" key="1">
    <source>
        <dbReference type="SAM" id="Phobius"/>
    </source>
</evidence>
<reference evidence="2 3" key="1">
    <citation type="submission" date="2017-09" db="EMBL/GenBank/DDBJ databases">
        <title>Depth-based differentiation of microbial function through sediment-hosted aquifers and enrichment of novel symbionts in the deep terrestrial subsurface.</title>
        <authorList>
            <person name="Probst A.J."/>
            <person name="Ladd B."/>
            <person name="Jarett J.K."/>
            <person name="Geller-Mcgrath D.E."/>
            <person name="Sieber C.M."/>
            <person name="Emerson J.B."/>
            <person name="Anantharaman K."/>
            <person name="Thomas B.C."/>
            <person name="Malmstrom R."/>
            <person name="Stieglmeier M."/>
            <person name="Klingl A."/>
            <person name="Woyke T."/>
            <person name="Ryan C.M."/>
            <person name="Banfield J.F."/>
        </authorList>
    </citation>
    <scope>NUCLEOTIDE SEQUENCE [LARGE SCALE GENOMIC DNA]</scope>
    <source>
        <strain evidence="2">CG22_combo_CG10-13_8_21_14_all_33_16</strain>
    </source>
</reference>